<dbReference type="EMBL" id="CAKLCB010000055">
    <property type="protein sequence ID" value="CAH0514138.1"/>
    <property type="molecule type" value="Genomic_DNA"/>
</dbReference>
<accession>A0ABN8CM13</accession>
<feature type="compositionally biased region" description="Basic and acidic residues" evidence="1">
    <location>
        <begin position="105"/>
        <end position="119"/>
    </location>
</feature>
<feature type="compositionally biased region" description="Basic and acidic residues" evidence="1">
    <location>
        <begin position="67"/>
        <end position="79"/>
    </location>
</feature>
<feature type="compositionally biased region" description="Polar residues" evidence="1">
    <location>
        <begin position="1"/>
        <end position="19"/>
    </location>
</feature>
<sequence>MNAINAESQSNSKFSQQKGTPIAENAATVDKDVAAAGDRSKVVAIVKAHEDTNPQTSHSIASTQNEPKAEIPHATHDETNANTPHATHKEPNAETPQAVTSTHNEPGDTHLGKNPKETTTAKDLLDIPIEDQKLLNKFMIDLNLIKKADRGELDKLLVKTLKSASSSVAKNRMIAIAAGVLGVAAVYSLFNLPISKPVHSTTNTVGTTSSGAA</sequence>
<feature type="compositionally biased region" description="Polar residues" evidence="1">
    <location>
        <begin position="53"/>
        <end position="66"/>
    </location>
</feature>
<keyword evidence="2" id="KW-0812">Transmembrane</keyword>
<dbReference type="Proteomes" id="UP001158986">
    <property type="component" value="Unassembled WGS sequence"/>
</dbReference>
<evidence type="ECO:0000256" key="2">
    <source>
        <dbReference type="SAM" id="Phobius"/>
    </source>
</evidence>
<name>A0ABN8CM13_9STRA</name>
<keyword evidence="2" id="KW-0472">Membrane</keyword>
<feature type="region of interest" description="Disordered" evidence="1">
    <location>
        <begin position="1"/>
        <end position="31"/>
    </location>
</feature>
<comment type="caution">
    <text evidence="3">The sequence shown here is derived from an EMBL/GenBank/DDBJ whole genome shotgun (WGS) entry which is preliminary data.</text>
</comment>
<evidence type="ECO:0000256" key="1">
    <source>
        <dbReference type="SAM" id="MobiDB-lite"/>
    </source>
</evidence>
<evidence type="ECO:0000313" key="4">
    <source>
        <dbReference type="Proteomes" id="UP001158986"/>
    </source>
</evidence>
<organism evidence="3 4">
    <name type="scientific">Peronospora belbahrii</name>
    <dbReference type="NCBI Taxonomy" id="622444"/>
    <lineage>
        <taxon>Eukaryota</taxon>
        <taxon>Sar</taxon>
        <taxon>Stramenopiles</taxon>
        <taxon>Oomycota</taxon>
        <taxon>Peronosporomycetes</taxon>
        <taxon>Peronosporales</taxon>
        <taxon>Peronosporaceae</taxon>
        <taxon>Peronospora</taxon>
    </lineage>
</organism>
<reference evidence="3 4" key="1">
    <citation type="submission" date="2021-11" db="EMBL/GenBank/DDBJ databases">
        <authorList>
            <person name="Islam A."/>
            <person name="Islam S."/>
            <person name="Flora M.S."/>
            <person name="Rahman M."/>
            <person name="Ziaur R.M."/>
            <person name="Epstein J.H."/>
            <person name="Hassan M."/>
            <person name="Klassen M."/>
            <person name="Woodard K."/>
            <person name="Webb A."/>
            <person name="Webby R.J."/>
            <person name="El Zowalaty M.E."/>
        </authorList>
    </citation>
    <scope>NUCLEOTIDE SEQUENCE [LARGE SCALE GENOMIC DNA]</scope>
    <source>
        <strain evidence="3">Pbs1</strain>
    </source>
</reference>
<proteinExistence type="predicted"/>
<feature type="compositionally biased region" description="Polar residues" evidence="1">
    <location>
        <begin position="94"/>
        <end position="104"/>
    </location>
</feature>
<feature type="transmembrane region" description="Helical" evidence="2">
    <location>
        <begin position="173"/>
        <end position="190"/>
    </location>
</feature>
<feature type="region of interest" description="Disordered" evidence="1">
    <location>
        <begin position="46"/>
        <end position="119"/>
    </location>
</feature>
<evidence type="ECO:0000313" key="3">
    <source>
        <dbReference type="EMBL" id="CAH0514138.1"/>
    </source>
</evidence>
<protein>
    <submittedName>
        <fullName evidence="3">Uncharacterized protein</fullName>
    </submittedName>
</protein>
<keyword evidence="4" id="KW-1185">Reference proteome</keyword>
<keyword evidence="2" id="KW-1133">Transmembrane helix</keyword>
<gene>
    <name evidence="3" type="ORF">PBS001_LOCUS905</name>
</gene>